<sequence>MSVFEYDDDPIVTRLVNEDTVPWYKKPNLRNLYLILFPACMGIEITSGFDSQLINALQFIHPFNKYFGDGYIDPTTHQLGVNPPLLGIINASYSLRAICAVPVAPYFNQLVGRRWAIMSSSIAMVIGALLQGFAQHGISPGLAISQSQIPNRTVAMYIIARMLVGFGIVFVIISGSAIIGELAYPKERPIMTYLPLQRLLLLRSYHRHSHLTRNRRNRRKMGRENPIPAPMPGIIGELAYPKERPIMTYLPLQRLLLLRSYHRHSHLTRNRRNRRKMGRENPIPAPMRPLHPNNFRLLDILVKYHAEGDRDSLFVRAEMTEIKTTIKLEMVISKQSWLDMIRTADEDQYCQQMLVPHFRWNRRRNSNRFPRRRMFLLCTISTLFVFISWTMEKALSANAHRMTNNAAAIAVLFFIFAYSPCYNIGNSALTYTYLIELFPFAERSRGIAIEQFFGRGAGFFSTYVNPIALKAITWKYHAVYCGWIFVEICFVYFLYPETYGRTLEELASLFEDKSLSENVASAVEKQINYGDVGVEPHPGKRSFAHLESVANHVDPRLT</sequence>
<dbReference type="EMBL" id="FJOG01000003">
    <property type="protein sequence ID" value="CZR53195.1"/>
    <property type="molecule type" value="Genomic_DNA"/>
</dbReference>
<dbReference type="PANTHER" id="PTHR48022">
    <property type="entry name" value="PLASTIDIC GLUCOSE TRANSPORTER 4"/>
    <property type="match status" value="1"/>
</dbReference>
<keyword evidence="2 6" id="KW-0812">Transmembrane</keyword>
<evidence type="ECO:0000256" key="1">
    <source>
        <dbReference type="ARBA" id="ARBA00004141"/>
    </source>
</evidence>
<evidence type="ECO:0000256" key="4">
    <source>
        <dbReference type="ARBA" id="ARBA00023136"/>
    </source>
</evidence>
<feature type="transmembrane region" description="Helical" evidence="6">
    <location>
        <begin position="406"/>
        <end position="425"/>
    </location>
</feature>
<dbReference type="SUPFAM" id="SSF103473">
    <property type="entry name" value="MFS general substrate transporter"/>
    <property type="match status" value="2"/>
</dbReference>
<feature type="transmembrane region" description="Helical" evidence="6">
    <location>
        <begin position="154"/>
        <end position="179"/>
    </location>
</feature>
<comment type="subcellular location">
    <subcellularLocation>
        <location evidence="1">Membrane</location>
        <topology evidence="1">Multi-pass membrane protein</topology>
    </subcellularLocation>
</comment>
<dbReference type="AlphaFoldDB" id="A0A1L7WK97"/>
<keyword evidence="8" id="KW-1185">Reference proteome</keyword>
<protein>
    <submittedName>
        <fullName evidence="7">Related to hexose transporter protein</fullName>
    </submittedName>
</protein>
<dbReference type="InterPro" id="IPR036259">
    <property type="entry name" value="MFS_trans_sf"/>
</dbReference>
<dbReference type="InterPro" id="IPR050360">
    <property type="entry name" value="MFS_Sugar_Transporters"/>
</dbReference>
<feature type="compositionally biased region" description="Basic residues" evidence="5">
    <location>
        <begin position="267"/>
        <end position="277"/>
    </location>
</feature>
<organism evidence="7 8">
    <name type="scientific">Phialocephala subalpina</name>
    <dbReference type="NCBI Taxonomy" id="576137"/>
    <lineage>
        <taxon>Eukaryota</taxon>
        <taxon>Fungi</taxon>
        <taxon>Dikarya</taxon>
        <taxon>Ascomycota</taxon>
        <taxon>Pezizomycotina</taxon>
        <taxon>Leotiomycetes</taxon>
        <taxon>Helotiales</taxon>
        <taxon>Mollisiaceae</taxon>
        <taxon>Phialocephala</taxon>
        <taxon>Phialocephala fortinii species complex</taxon>
    </lineage>
</organism>
<keyword evidence="3 6" id="KW-1133">Transmembrane helix</keyword>
<dbReference type="Proteomes" id="UP000184330">
    <property type="component" value="Unassembled WGS sequence"/>
</dbReference>
<dbReference type="PANTHER" id="PTHR48022:SF29">
    <property type="entry name" value="SUGAR TRANSPORTER, PUTATIVE (AFU_ORTHOLOGUE AFUA_6G14500)-RELATED"/>
    <property type="match status" value="1"/>
</dbReference>
<reference evidence="7 8" key="1">
    <citation type="submission" date="2016-03" db="EMBL/GenBank/DDBJ databases">
        <authorList>
            <person name="Ploux O."/>
        </authorList>
    </citation>
    <scope>NUCLEOTIDE SEQUENCE [LARGE SCALE GENOMIC DNA]</scope>
    <source>
        <strain evidence="7 8">UAMH 11012</strain>
    </source>
</reference>
<feature type="transmembrane region" description="Helical" evidence="6">
    <location>
        <begin position="115"/>
        <end position="134"/>
    </location>
</feature>
<dbReference type="CDD" id="cd06174">
    <property type="entry name" value="MFS"/>
    <property type="match status" value="1"/>
</dbReference>
<gene>
    <name evidence="7" type="ORF">PAC_03073</name>
</gene>
<evidence type="ECO:0000313" key="7">
    <source>
        <dbReference type="EMBL" id="CZR53195.1"/>
    </source>
</evidence>
<evidence type="ECO:0000256" key="3">
    <source>
        <dbReference type="ARBA" id="ARBA00022989"/>
    </source>
</evidence>
<accession>A0A1L7WK97</accession>
<name>A0A1L7WK97_9HELO</name>
<evidence type="ECO:0000256" key="5">
    <source>
        <dbReference type="SAM" id="MobiDB-lite"/>
    </source>
</evidence>
<keyword evidence="4 6" id="KW-0472">Membrane</keyword>
<feature type="transmembrane region" description="Helical" evidence="6">
    <location>
        <begin position="476"/>
        <end position="495"/>
    </location>
</feature>
<dbReference type="Gene3D" id="1.20.1250.20">
    <property type="entry name" value="MFS general substrate transporter like domains"/>
    <property type="match status" value="2"/>
</dbReference>
<dbReference type="Pfam" id="PF00083">
    <property type="entry name" value="Sugar_tr"/>
    <property type="match status" value="2"/>
</dbReference>
<dbReference type="OrthoDB" id="6133115at2759"/>
<dbReference type="GO" id="GO:0005351">
    <property type="term" value="F:carbohydrate:proton symporter activity"/>
    <property type="evidence" value="ECO:0007669"/>
    <property type="project" value="TreeGrafter"/>
</dbReference>
<feature type="region of interest" description="Disordered" evidence="5">
    <location>
        <begin position="267"/>
        <end position="286"/>
    </location>
</feature>
<feature type="transmembrane region" description="Helical" evidence="6">
    <location>
        <begin position="374"/>
        <end position="391"/>
    </location>
</feature>
<dbReference type="GO" id="GO:0016020">
    <property type="term" value="C:membrane"/>
    <property type="evidence" value="ECO:0007669"/>
    <property type="project" value="UniProtKB-SubCell"/>
</dbReference>
<dbReference type="InterPro" id="IPR005828">
    <property type="entry name" value="MFS_sugar_transport-like"/>
</dbReference>
<evidence type="ECO:0000313" key="8">
    <source>
        <dbReference type="Proteomes" id="UP000184330"/>
    </source>
</evidence>
<proteinExistence type="predicted"/>
<evidence type="ECO:0000256" key="6">
    <source>
        <dbReference type="SAM" id="Phobius"/>
    </source>
</evidence>
<evidence type="ECO:0000256" key="2">
    <source>
        <dbReference type="ARBA" id="ARBA00022692"/>
    </source>
</evidence>